<dbReference type="EMBL" id="HBIN01015374">
    <property type="protein sequence ID" value="CAE0441533.1"/>
    <property type="molecule type" value="Transcribed_RNA"/>
</dbReference>
<evidence type="ECO:0000256" key="1">
    <source>
        <dbReference type="SAM" id="Coils"/>
    </source>
</evidence>
<feature type="coiled-coil region" evidence="1">
    <location>
        <begin position="342"/>
        <end position="369"/>
    </location>
</feature>
<protein>
    <submittedName>
        <fullName evidence="3">Uncharacterized protein</fullName>
    </submittedName>
</protein>
<keyword evidence="1" id="KW-0175">Coiled coil</keyword>
<name>A0A6S8DTQ8_9STRA</name>
<gene>
    <name evidence="2" type="ORF">ASTO00021_LOCUS11664</name>
    <name evidence="3" type="ORF">ASTO00021_LOCUS11665</name>
</gene>
<accession>A0A6S8DTQ8</accession>
<organism evidence="3">
    <name type="scientific">Aplanochytrium stocchinoi</name>
    <dbReference type="NCBI Taxonomy" id="215587"/>
    <lineage>
        <taxon>Eukaryota</taxon>
        <taxon>Sar</taxon>
        <taxon>Stramenopiles</taxon>
        <taxon>Bigyra</taxon>
        <taxon>Labyrinthulomycetes</taxon>
        <taxon>Thraustochytrida</taxon>
        <taxon>Thraustochytriidae</taxon>
        <taxon>Aplanochytrium</taxon>
    </lineage>
</organism>
<proteinExistence type="predicted"/>
<dbReference type="EMBL" id="HBIN01015373">
    <property type="protein sequence ID" value="CAE0441532.1"/>
    <property type="molecule type" value="Transcribed_RNA"/>
</dbReference>
<sequence length="371" mass="42435">MKYFIAGCRGFVGRNIKKEFLLKKTGRWISFLQADKVKAKEFWDSIINAVGVYEEKKRKLLERATSVSEQRQRTRLRVNIHSYMRIIQVIFFSEEGHAAFKHSVCGYEGRLELDERSLVGTPNQRMFDVYKDIDKDFDEVKVTLNEGESDEDELSIDVNLDESLAQTLSLDKFIRSLGKIKTVFSKVLSCYDMKTGGGIEDDEQMDPVKYAQDFNFRSWQERLPTPVIMFLMKMWKENQDNMREKLDLLNRFVPSSVQRDPFTCSTNIGNSVSSNSSVSNASSISASSKKSRLSGTHAIASSLLDIVKLGSKLVENISVMSEGSKEKPIDIKLREIDAVLASLQTLEASEKIQQKIEQLQQKKINLLFEYE</sequence>
<evidence type="ECO:0000313" key="2">
    <source>
        <dbReference type="EMBL" id="CAE0441532.1"/>
    </source>
</evidence>
<reference evidence="3" key="1">
    <citation type="submission" date="2021-01" db="EMBL/GenBank/DDBJ databases">
        <authorList>
            <person name="Corre E."/>
            <person name="Pelletier E."/>
            <person name="Niang G."/>
            <person name="Scheremetjew M."/>
            <person name="Finn R."/>
            <person name="Kale V."/>
            <person name="Holt S."/>
            <person name="Cochrane G."/>
            <person name="Meng A."/>
            <person name="Brown T."/>
            <person name="Cohen L."/>
        </authorList>
    </citation>
    <scope>NUCLEOTIDE SEQUENCE</scope>
    <source>
        <strain evidence="3">GSBS06</strain>
    </source>
</reference>
<evidence type="ECO:0000313" key="3">
    <source>
        <dbReference type="EMBL" id="CAE0441533.1"/>
    </source>
</evidence>
<dbReference type="AlphaFoldDB" id="A0A6S8DTQ8"/>